<dbReference type="GO" id="GO:0030544">
    <property type="term" value="F:Hsp70 protein binding"/>
    <property type="evidence" value="ECO:0007669"/>
    <property type="project" value="InterPro"/>
</dbReference>
<dbReference type="Proteomes" id="UP000186817">
    <property type="component" value="Unassembled WGS sequence"/>
</dbReference>
<dbReference type="PANTHER" id="PTHR43888">
    <property type="entry name" value="DNAJ-LIKE-2, ISOFORM A-RELATED"/>
    <property type="match status" value="1"/>
</dbReference>
<dbReference type="EMBL" id="LSRX01000020">
    <property type="protein sequence ID" value="OLQ14045.1"/>
    <property type="molecule type" value="Genomic_DNA"/>
</dbReference>
<evidence type="ECO:0000259" key="1">
    <source>
        <dbReference type="Pfam" id="PF01556"/>
    </source>
</evidence>
<dbReference type="Pfam" id="PF01556">
    <property type="entry name" value="DnaJ_C"/>
    <property type="match status" value="1"/>
</dbReference>
<dbReference type="AlphaFoldDB" id="A0A1Q9F2Y1"/>
<keyword evidence="3" id="KW-1185">Reference proteome</keyword>
<dbReference type="InterPro" id="IPR008971">
    <property type="entry name" value="HSP40/DnaJ_pept-bd"/>
</dbReference>
<dbReference type="InterPro" id="IPR002939">
    <property type="entry name" value="DnaJ_C"/>
</dbReference>
<name>A0A1Q9F2Y1_SYMMI</name>
<protein>
    <submittedName>
        <fullName evidence="2">DnaJ-like subfamily A member 2</fullName>
    </submittedName>
</protein>
<reference evidence="2 3" key="1">
    <citation type="submission" date="2016-02" db="EMBL/GenBank/DDBJ databases">
        <title>Genome analysis of coral dinoflagellate symbionts highlights evolutionary adaptations to a symbiotic lifestyle.</title>
        <authorList>
            <person name="Aranda M."/>
            <person name="Li Y."/>
            <person name="Liew Y.J."/>
            <person name="Baumgarten S."/>
            <person name="Simakov O."/>
            <person name="Wilson M."/>
            <person name="Piel J."/>
            <person name="Ashoor H."/>
            <person name="Bougouffa S."/>
            <person name="Bajic V.B."/>
            <person name="Ryu T."/>
            <person name="Ravasi T."/>
            <person name="Bayer T."/>
            <person name="Micklem G."/>
            <person name="Kim H."/>
            <person name="Bhak J."/>
            <person name="Lajeunesse T.C."/>
            <person name="Voolstra C.R."/>
        </authorList>
    </citation>
    <scope>NUCLEOTIDE SEQUENCE [LARGE SCALE GENOMIC DNA]</scope>
    <source>
        <strain evidence="2 3">CCMP2467</strain>
    </source>
</reference>
<evidence type="ECO:0000313" key="2">
    <source>
        <dbReference type="EMBL" id="OLQ14045.1"/>
    </source>
</evidence>
<dbReference type="GO" id="GO:0051082">
    <property type="term" value="F:unfolded protein binding"/>
    <property type="evidence" value="ECO:0007669"/>
    <property type="project" value="InterPro"/>
</dbReference>
<proteinExistence type="predicted"/>
<accession>A0A1Q9F2Y1</accession>
<comment type="caution">
    <text evidence="2">The sequence shown here is derived from an EMBL/GenBank/DDBJ whole genome shotgun (WGS) entry which is preliminary data.</text>
</comment>
<feature type="domain" description="Chaperone DnaJ C-terminal" evidence="1">
    <location>
        <begin position="8"/>
        <end position="68"/>
    </location>
</feature>
<dbReference type="SUPFAM" id="SSF49493">
    <property type="entry name" value="HSP40/DnaJ peptide-binding domain"/>
    <property type="match status" value="1"/>
</dbReference>
<organism evidence="2 3">
    <name type="scientific">Symbiodinium microadriaticum</name>
    <name type="common">Dinoflagellate</name>
    <name type="synonym">Zooxanthella microadriatica</name>
    <dbReference type="NCBI Taxonomy" id="2951"/>
    <lineage>
        <taxon>Eukaryota</taxon>
        <taxon>Sar</taxon>
        <taxon>Alveolata</taxon>
        <taxon>Dinophyceae</taxon>
        <taxon>Suessiales</taxon>
        <taxon>Symbiodiniaceae</taxon>
        <taxon>Symbiodinium</taxon>
    </lineage>
</organism>
<sequence length="86" mass="9800">MSGVTRAQEALLGFDRSVRHLDGRTIHFSYSQVTKPSAILRIRGEGFPHRGDPTERGDLYVKCNLIMPEDGEQWLQDMLQRSAEVK</sequence>
<dbReference type="Gene3D" id="2.60.260.20">
    <property type="entry name" value="Urease metallochaperone UreE, N-terminal domain"/>
    <property type="match status" value="1"/>
</dbReference>
<dbReference type="InterPro" id="IPR044713">
    <property type="entry name" value="DNJA1/2-like"/>
</dbReference>
<dbReference type="GO" id="GO:0006457">
    <property type="term" value="P:protein folding"/>
    <property type="evidence" value="ECO:0007669"/>
    <property type="project" value="InterPro"/>
</dbReference>
<dbReference type="OrthoDB" id="550424at2759"/>
<evidence type="ECO:0000313" key="3">
    <source>
        <dbReference type="Proteomes" id="UP000186817"/>
    </source>
</evidence>
<gene>
    <name evidence="2" type="primary">DNAJA2</name>
    <name evidence="2" type="ORF">AK812_SmicGene1831</name>
</gene>